<name>A0A0C5BWJ1_9ARCH</name>
<dbReference type="RefSeq" id="WP_160272887.1">
    <property type="nucleotide sequence ID" value="NZ_CP010868.1"/>
</dbReference>
<sequence>MVNTSKKTTPFLMTIDNSVYQKIKKLASKRGITTQEFIRAIIIPEWIAKERKSKK</sequence>
<dbReference type="GeneID" id="43685799"/>
<dbReference type="KEGG" id="nid:NPIRD3C_1387"/>
<accession>A0A0C5BWJ1</accession>
<dbReference type="EMBL" id="CP010868">
    <property type="protein sequence ID" value="AJM92599.1"/>
    <property type="molecule type" value="Genomic_DNA"/>
</dbReference>
<dbReference type="HOGENOM" id="CLU_3020792_0_0_2"/>
<gene>
    <name evidence="1" type="ORF">NPIRD3C_1387</name>
</gene>
<evidence type="ECO:0000313" key="1">
    <source>
        <dbReference type="EMBL" id="AJM92599.1"/>
    </source>
</evidence>
<reference evidence="1 2" key="3">
    <citation type="journal article" date="2019" name="Int. J. Syst. Evol. Microbiol.">
        <title>Nitrosopumilus adriaticus sp. nov. and Nitrosopumilus piranensis sp. nov., two ammonia-oxidizing archaea from the Adriatic Sea and members of the class Nitrososphaeria.</title>
        <authorList>
            <person name="Bayer B."/>
            <person name="Vojvoda J."/>
            <person name="Reinthaler T."/>
            <person name="Reyes C."/>
            <person name="Pinto M."/>
            <person name="Herndl G.J."/>
        </authorList>
    </citation>
    <scope>NUCLEOTIDE SEQUENCE [LARGE SCALE GENOMIC DNA]</scope>
    <source>
        <strain evidence="1 2">D3C</strain>
    </source>
</reference>
<evidence type="ECO:0000313" key="2">
    <source>
        <dbReference type="Proteomes" id="UP000032027"/>
    </source>
</evidence>
<proteinExistence type="predicted"/>
<keyword evidence="2" id="KW-1185">Reference proteome</keyword>
<dbReference type="OrthoDB" id="3138at2157"/>
<organism evidence="1 2">
    <name type="scientific">Nitrosopumilus piranensis</name>
    <dbReference type="NCBI Taxonomy" id="1582439"/>
    <lineage>
        <taxon>Archaea</taxon>
        <taxon>Nitrososphaerota</taxon>
        <taxon>Nitrososphaeria</taxon>
        <taxon>Nitrosopumilales</taxon>
        <taxon>Nitrosopumilaceae</taxon>
        <taxon>Nitrosopumilus</taxon>
    </lineage>
</organism>
<dbReference type="Proteomes" id="UP000032027">
    <property type="component" value="Chromosome"/>
</dbReference>
<evidence type="ECO:0008006" key="3">
    <source>
        <dbReference type="Google" id="ProtNLM"/>
    </source>
</evidence>
<reference evidence="1 2" key="2">
    <citation type="journal article" date="2016" name="ISME J.">
        <title>Physiological and genomic characterization of two novel marine thaumarchaeal strains indicates niche differentiation.</title>
        <authorList>
            <person name="Bayer B."/>
            <person name="Vojvoda J."/>
            <person name="Offre P."/>
            <person name="Alves R.J."/>
            <person name="Elisabeth N.H."/>
            <person name="Garcia J.A."/>
            <person name="Volland J.M."/>
            <person name="Srivastava A."/>
            <person name="Schleper C."/>
            <person name="Herndl G.J."/>
        </authorList>
    </citation>
    <scope>NUCLEOTIDE SEQUENCE [LARGE SCALE GENOMIC DNA]</scope>
    <source>
        <strain evidence="1 2">D3C</strain>
    </source>
</reference>
<protein>
    <recommendedName>
        <fullName evidence="3">Ribbon-helix-helix protein CopG domain-containing protein</fullName>
    </recommendedName>
</protein>
<reference evidence="2" key="1">
    <citation type="submission" date="2015-02" db="EMBL/GenBank/DDBJ databases">
        <title>Characterization of two novel Thaumarchaeota isolated from the Northern Adriatic Sea.</title>
        <authorList>
            <person name="Bayer B."/>
            <person name="Vojvoda J."/>
            <person name="Offre P."/>
            <person name="Srivastava A."/>
            <person name="Elisabeth N."/>
            <person name="Garcia J.A.L."/>
            <person name="Schleper C."/>
            <person name="Herndl G.J."/>
        </authorList>
    </citation>
    <scope>NUCLEOTIDE SEQUENCE [LARGE SCALE GENOMIC DNA]</scope>
    <source>
        <strain evidence="2">D3C</strain>
    </source>
</reference>
<dbReference type="PATRIC" id="fig|1582439.9.peg.1433"/>
<dbReference type="AlphaFoldDB" id="A0A0C5BWJ1"/>